<dbReference type="CDD" id="cd00201">
    <property type="entry name" value="WW"/>
    <property type="match status" value="1"/>
</dbReference>
<keyword evidence="8" id="KW-1185">Reference proteome</keyword>
<dbReference type="Gene3D" id="2.20.70.10">
    <property type="match status" value="1"/>
</dbReference>
<dbReference type="STRING" id="30419.A0A091VTM0"/>
<gene>
    <name evidence="7" type="ORF">N306_04769</name>
</gene>
<feature type="compositionally biased region" description="Basic and acidic residues" evidence="4">
    <location>
        <begin position="191"/>
        <end position="209"/>
    </location>
</feature>
<feature type="coiled-coil region" evidence="3">
    <location>
        <begin position="388"/>
        <end position="415"/>
    </location>
</feature>
<protein>
    <recommendedName>
        <fullName evidence="2">Transcription elongation regulator 1-like protein</fullName>
    </recommendedName>
</protein>
<dbReference type="Pfam" id="PF01846">
    <property type="entry name" value="FF"/>
    <property type="match status" value="2"/>
</dbReference>
<dbReference type="FunFam" id="2.20.70.10:FF:000049">
    <property type="entry name" value="Transcription elongation regulator 1-like"/>
    <property type="match status" value="1"/>
</dbReference>
<dbReference type="SUPFAM" id="SSF51045">
    <property type="entry name" value="WW domain"/>
    <property type="match status" value="1"/>
</dbReference>
<reference evidence="7 8" key="1">
    <citation type="submission" date="2014-04" db="EMBL/GenBank/DDBJ databases">
        <title>Genome evolution of avian class.</title>
        <authorList>
            <person name="Zhang G."/>
            <person name="Li C."/>
        </authorList>
    </citation>
    <scope>NUCLEOTIDE SEQUENCE [LARGE SCALE GENOMIC DNA]</scope>
    <source>
        <strain evidence="7">BGI_N306</strain>
    </source>
</reference>
<dbReference type="GO" id="GO:0003712">
    <property type="term" value="F:transcription coregulator activity"/>
    <property type="evidence" value="ECO:0007669"/>
    <property type="project" value="TreeGrafter"/>
</dbReference>
<dbReference type="EMBL" id="KK734348">
    <property type="protein sequence ID" value="KFR06737.1"/>
    <property type="molecule type" value="Genomic_DNA"/>
</dbReference>
<dbReference type="InterPro" id="IPR001202">
    <property type="entry name" value="WW_dom"/>
</dbReference>
<dbReference type="PANTHER" id="PTHR15377:SF5">
    <property type="entry name" value="TRANSCRIPTION ELONGATION REGULATOR 1-LIKE PROTEIN"/>
    <property type="match status" value="1"/>
</dbReference>
<dbReference type="GO" id="GO:0070063">
    <property type="term" value="F:RNA polymerase binding"/>
    <property type="evidence" value="ECO:0007669"/>
    <property type="project" value="InterPro"/>
</dbReference>
<dbReference type="PhylomeDB" id="A0A091VTM0"/>
<evidence type="ECO:0000313" key="8">
    <source>
        <dbReference type="Proteomes" id="UP000053605"/>
    </source>
</evidence>
<evidence type="ECO:0000259" key="6">
    <source>
        <dbReference type="PROSITE" id="PS51676"/>
    </source>
</evidence>
<keyword evidence="3" id="KW-0175">Coiled coil</keyword>
<feature type="domain" description="WW" evidence="5">
    <location>
        <begin position="229"/>
        <end position="258"/>
    </location>
</feature>
<feature type="region of interest" description="Disordered" evidence="4">
    <location>
        <begin position="191"/>
        <end position="225"/>
    </location>
</feature>
<dbReference type="Pfam" id="PF23517">
    <property type="entry name" value="WW_TCERG1"/>
    <property type="match status" value="1"/>
</dbReference>
<dbReference type="PROSITE" id="PS50020">
    <property type="entry name" value="WW_DOMAIN_2"/>
    <property type="match status" value="1"/>
</dbReference>
<feature type="compositionally biased region" description="Polar residues" evidence="4">
    <location>
        <begin position="325"/>
        <end position="334"/>
    </location>
</feature>
<sequence>PPQWIFGAHSPVIGFSPSSSEEFVPVFPPVYASTVPPHAGKNWIDKRLPNCKIYLNNAFALDSAIQWIHPEESRLFQGKEKPLLMSNQVAMAVARPAAASRPLPTVVLAPQLIPDVCAAGPPSTLALATAAMVSVEPEAPQGPPAPSVQPCRLLTFSPIKIPVLASPLPDNGKESSRASCPPAFILHTERKSTAVESDGEKDHSFKLINEDDSTSNGNKPVASTPVPGSPWCVVWTGDDRVFFFNPTMQLSVWEKPVDLKHRGDINRIIEDPPHKRKLEAAATDRCVSSCPGDENDDLSIKTKRNKTEDCQAADQGKADVENKSEGTSAPQITPSLEERITHFRDMLLERGVSAFSTWEKELHKIVFDPRYLLLNSEERKQIFEQFVKTRIREEYKEKKNKLLLAKEEFKKLLEESKLSPRTTFKEFAEKYGRDQRFRLVQKKKDQEHFFNQFILILKKRDKENRLRLRKMR</sequence>
<feature type="non-terminal residue" evidence="7">
    <location>
        <position position="1"/>
    </location>
</feature>
<evidence type="ECO:0000256" key="1">
    <source>
        <dbReference type="ARBA" id="ARBA00022737"/>
    </source>
</evidence>
<evidence type="ECO:0000256" key="4">
    <source>
        <dbReference type="SAM" id="MobiDB-lite"/>
    </source>
</evidence>
<dbReference type="InterPro" id="IPR036517">
    <property type="entry name" value="FF_domain_sf"/>
</dbReference>
<feature type="domain" description="FF" evidence="6">
    <location>
        <begin position="336"/>
        <end position="389"/>
    </location>
</feature>
<feature type="domain" description="FF" evidence="6">
    <location>
        <begin position="401"/>
        <end position="456"/>
    </location>
</feature>
<name>A0A091VTM0_OPIHO</name>
<dbReference type="Proteomes" id="UP000053605">
    <property type="component" value="Unassembled WGS sequence"/>
</dbReference>
<feature type="region of interest" description="Disordered" evidence="4">
    <location>
        <begin position="305"/>
        <end position="334"/>
    </location>
</feature>
<dbReference type="InterPro" id="IPR002713">
    <property type="entry name" value="FF_domain"/>
</dbReference>
<dbReference type="FunFam" id="1.10.10.440:FF:000004">
    <property type="entry name" value="Transcription elongation regulator 1 like"/>
    <property type="match status" value="1"/>
</dbReference>
<dbReference type="SMART" id="SM00441">
    <property type="entry name" value="FF"/>
    <property type="match status" value="2"/>
</dbReference>
<dbReference type="PANTHER" id="PTHR15377">
    <property type="entry name" value="TRANSCRIPTION ELONGATION REGULATOR 1"/>
    <property type="match status" value="1"/>
</dbReference>
<dbReference type="InterPro" id="IPR057565">
    <property type="entry name" value="WW_TCRG1_3rd"/>
</dbReference>
<evidence type="ECO:0000259" key="5">
    <source>
        <dbReference type="PROSITE" id="PS50020"/>
    </source>
</evidence>
<evidence type="ECO:0000256" key="2">
    <source>
        <dbReference type="ARBA" id="ARBA00073866"/>
    </source>
</evidence>
<dbReference type="PROSITE" id="PS51676">
    <property type="entry name" value="FF"/>
    <property type="match status" value="2"/>
</dbReference>
<dbReference type="SUPFAM" id="SSF81698">
    <property type="entry name" value="FF domain"/>
    <property type="match status" value="2"/>
</dbReference>
<feature type="non-terminal residue" evidence="7">
    <location>
        <position position="472"/>
    </location>
</feature>
<dbReference type="InterPro" id="IPR036020">
    <property type="entry name" value="WW_dom_sf"/>
</dbReference>
<dbReference type="GO" id="GO:0005634">
    <property type="term" value="C:nucleus"/>
    <property type="evidence" value="ECO:0007669"/>
    <property type="project" value="TreeGrafter"/>
</dbReference>
<proteinExistence type="predicted"/>
<dbReference type="SMART" id="SM00456">
    <property type="entry name" value="WW"/>
    <property type="match status" value="1"/>
</dbReference>
<dbReference type="InterPro" id="IPR045148">
    <property type="entry name" value="TCRG1-like"/>
</dbReference>
<evidence type="ECO:0000313" key="7">
    <source>
        <dbReference type="EMBL" id="KFR06737.1"/>
    </source>
</evidence>
<evidence type="ECO:0000256" key="3">
    <source>
        <dbReference type="SAM" id="Coils"/>
    </source>
</evidence>
<organism evidence="7 8">
    <name type="scientific">Opisthocomus hoazin</name>
    <name type="common">Hoatzin</name>
    <name type="synonym">Phasianus hoazin</name>
    <dbReference type="NCBI Taxonomy" id="30419"/>
    <lineage>
        <taxon>Eukaryota</taxon>
        <taxon>Metazoa</taxon>
        <taxon>Chordata</taxon>
        <taxon>Craniata</taxon>
        <taxon>Vertebrata</taxon>
        <taxon>Euteleostomi</taxon>
        <taxon>Archelosauria</taxon>
        <taxon>Archosauria</taxon>
        <taxon>Dinosauria</taxon>
        <taxon>Saurischia</taxon>
        <taxon>Theropoda</taxon>
        <taxon>Coelurosauria</taxon>
        <taxon>Aves</taxon>
        <taxon>Neognathae</taxon>
        <taxon>Neoaves</taxon>
        <taxon>Opisthocomiformes</taxon>
        <taxon>Opisthocomidae</taxon>
        <taxon>Opisthocomus</taxon>
    </lineage>
</organism>
<keyword evidence="1" id="KW-0677">Repeat</keyword>
<accession>A0A091VTM0</accession>
<dbReference type="Gene3D" id="1.10.10.440">
    <property type="entry name" value="FF domain"/>
    <property type="match status" value="2"/>
</dbReference>
<dbReference type="FunFam" id="1.10.10.440:FF:000001">
    <property type="entry name" value="Transcription elongation regulator 1 like"/>
    <property type="match status" value="1"/>
</dbReference>
<dbReference type="AlphaFoldDB" id="A0A091VTM0"/>